<evidence type="ECO:0000259" key="3">
    <source>
        <dbReference type="PROSITE" id="PS50801"/>
    </source>
</evidence>
<dbReference type="EMBL" id="FNDJ01000035">
    <property type="protein sequence ID" value="SDM05432.1"/>
    <property type="molecule type" value="Genomic_DNA"/>
</dbReference>
<dbReference type="SUPFAM" id="SSF52091">
    <property type="entry name" value="SpoIIaa-like"/>
    <property type="match status" value="1"/>
</dbReference>
<dbReference type="PANTHER" id="PTHR33495">
    <property type="entry name" value="ANTI-SIGMA FACTOR ANTAGONIST TM_1081-RELATED-RELATED"/>
    <property type="match status" value="1"/>
</dbReference>
<feature type="domain" description="STAS" evidence="3">
    <location>
        <begin position="12"/>
        <end position="119"/>
    </location>
</feature>
<sequence>MESPRPSASPLLDVQIVSRGPDVVVQAVGELDISTAPLLKNAAERAMDGVHPSAVILDLTRLRFCDASGLRVMIAMWRRIHQARGRLTVEVDPDGPVARLLKITDLDRLLLIRNKRNRR</sequence>
<evidence type="ECO:0000313" key="5">
    <source>
        <dbReference type="Proteomes" id="UP000199202"/>
    </source>
</evidence>
<dbReference type="RefSeq" id="WP_245765708.1">
    <property type="nucleotide sequence ID" value="NZ_FNDJ01000035.1"/>
</dbReference>
<dbReference type="PANTHER" id="PTHR33495:SF2">
    <property type="entry name" value="ANTI-SIGMA FACTOR ANTAGONIST TM_1081-RELATED"/>
    <property type="match status" value="1"/>
</dbReference>
<dbReference type="InterPro" id="IPR003658">
    <property type="entry name" value="Anti-sigma_ant"/>
</dbReference>
<dbReference type="InterPro" id="IPR036513">
    <property type="entry name" value="STAS_dom_sf"/>
</dbReference>
<dbReference type="NCBIfam" id="TIGR00377">
    <property type="entry name" value="ant_ant_sig"/>
    <property type="match status" value="1"/>
</dbReference>
<dbReference type="InterPro" id="IPR002645">
    <property type="entry name" value="STAS_dom"/>
</dbReference>
<name>A0A1G9Q313_9ACTN</name>
<accession>A0A1G9Q313</accession>
<organism evidence="4 5">
    <name type="scientific">Nonomuraea jiangxiensis</name>
    <dbReference type="NCBI Taxonomy" id="633440"/>
    <lineage>
        <taxon>Bacteria</taxon>
        <taxon>Bacillati</taxon>
        <taxon>Actinomycetota</taxon>
        <taxon>Actinomycetes</taxon>
        <taxon>Streptosporangiales</taxon>
        <taxon>Streptosporangiaceae</taxon>
        <taxon>Nonomuraea</taxon>
    </lineage>
</organism>
<protein>
    <recommendedName>
        <fullName evidence="2">Anti-sigma factor antagonist</fullName>
    </recommendedName>
</protein>
<evidence type="ECO:0000256" key="1">
    <source>
        <dbReference type="ARBA" id="ARBA00009013"/>
    </source>
</evidence>
<evidence type="ECO:0000313" key="4">
    <source>
        <dbReference type="EMBL" id="SDM05432.1"/>
    </source>
</evidence>
<comment type="similarity">
    <text evidence="1 2">Belongs to the anti-sigma-factor antagonist family.</text>
</comment>
<proteinExistence type="inferred from homology"/>
<gene>
    <name evidence="4" type="ORF">SAMN05421869_13536</name>
</gene>
<dbReference type="GO" id="GO:0043856">
    <property type="term" value="F:anti-sigma factor antagonist activity"/>
    <property type="evidence" value="ECO:0007669"/>
    <property type="project" value="InterPro"/>
</dbReference>
<dbReference type="PROSITE" id="PS50801">
    <property type="entry name" value="STAS"/>
    <property type="match status" value="1"/>
</dbReference>
<reference evidence="4 5" key="1">
    <citation type="submission" date="2016-10" db="EMBL/GenBank/DDBJ databases">
        <authorList>
            <person name="de Groot N.N."/>
        </authorList>
    </citation>
    <scope>NUCLEOTIDE SEQUENCE [LARGE SCALE GENOMIC DNA]</scope>
    <source>
        <strain evidence="4 5">CGMCC 4.6533</strain>
    </source>
</reference>
<dbReference type="AlphaFoldDB" id="A0A1G9Q313"/>
<dbReference type="Pfam" id="PF01740">
    <property type="entry name" value="STAS"/>
    <property type="match status" value="1"/>
</dbReference>
<dbReference type="Gene3D" id="3.30.750.24">
    <property type="entry name" value="STAS domain"/>
    <property type="match status" value="1"/>
</dbReference>
<evidence type="ECO:0000256" key="2">
    <source>
        <dbReference type="RuleBase" id="RU003749"/>
    </source>
</evidence>
<dbReference type="Proteomes" id="UP000199202">
    <property type="component" value="Unassembled WGS sequence"/>
</dbReference>
<dbReference type="CDD" id="cd07043">
    <property type="entry name" value="STAS_anti-anti-sigma_factors"/>
    <property type="match status" value="1"/>
</dbReference>
<dbReference type="STRING" id="633440.SAMN05421869_13536"/>
<keyword evidence="5" id="KW-1185">Reference proteome</keyword>